<proteinExistence type="inferred from homology"/>
<dbReference type="GO" id="GO:0033214">
    <property type="term" value="P:siderophore-iron import into cell"/>
    <property type="evidence" value="ECO:0007669"/>
    <property type="project" value="TreeGrafter"/>
</dbReference>
<evidence type="ECO:0000256" key="6">
    <source>
        <dbReference type="ARBA" id="ARBA00022989"/>
    </source>
</evidence>
<feature type="transmembrane region" description="Helical" evidence="8">
    <location>
        <begin position="273"/>
        <end position="296"/>
    </location>
</feature>
<dbReference type="STRING" id="161355.PS9374_02610"/>
<evidence type="ECO:0000313" key="10">
    <source>
        <dbReference type="Proteomes" id="UP000077701"/>
    </source>
</evidence>
<evidence type="ECO:0000256" key="1">
    <source>
        <dbReference type="ARBA" id="ARBA00004651"/>
    </source>
</evidence>
<name>A0A171CMY4_9ACTN</name>
<dbReference type="GO" id="GO:0005886">
    <property type="term" value="C:plasma membrane"/>
    <property type="evidence" value="ECO:0007669"/>
    <property type="project" value="UniProtKB-SubCell"/>
</dbReference>
<evidence type="ECO:0000256" key="5">
    <source>
        <dbReference type="ARBA" id="ARBA00022692"/>
    </source>
</evidence>
<keyword evidence="5 8" id="KW-0812">Transmembrane</keyword>
<dbReference type="Gene3D" id="1.10.3470.10">
    <property type="entry name" value="ABC transporter involved in vitamin B12 uptake, BtuC"/>
    <property type="match status" value="1"/>
</dbReference>
<dbReference type="OrthoDB" id="9782305at2"/>
<dbReference type="Proteomes" id="UP000077701">
    <property type="component" value="Unassembled WGS sequence"/>
</dbReference>
<feature type="transmembrane region" description="Helical" evidence="8">
    <location>
        <begin position="302"/>
        <end position="320"/>
    </location>
</feature>
<evidence type="ECO:0000256" key="7">
    <source>
        <dbReference type="ARBA" id="ARBA00023136"/>
    </source>
</evidence>
<comment type="similarity">
    <text evidence="2">Belongs to the binding-protein-dependent transport system permease family. FecCD subfamily.</text>
</comment>
<keyword evidence="3" id="KW-0813">Transport</keyword>
<dbReference type="InterPro" id="IPR000522">
    <property type="entry name" value="ABC_transptr_permease_BtuC"/>
</dbReference>
<dbReference type="SUPFAM" id="SSF81345">
    <property type="entry name" value="ABC transporter involved in vitamin B12 uptake, BtuC"/>
    <property type="match status" value="1"/>
</dbReference>
<dbReference type="InterPro" id="IPR037294">
    <property type="entry name" value="ABC_BtuC-like"/>
</dbReference>
<dbReference type="PANTHER" id="PTHR30472">
    <property type="entry name" value="FERRIC ENTEROBACTIN TRANSPORT SYSTEM PERMEASE PROTEIN"/>
    <property type="match status" value="1"/>
</dbReference>
<sequence length="328" mass="33320">MRWTGLAVSSAVLTAVVALSIAVGAQAIPPGEVWQQLWHPDGGETAAVVHDLRIPRTLLGVLVGAALGLSGALMQALTRNPLADPGMLGVNAGASLAVVCAVLFFGITDLRVWVWFSLLGAALVTVAVYALGATGRGAANPARLVLAGAAVSASLLAAINAALTLDAGVFNQWRFWDVGALAGRDAEVVRQVAPFVAAGVVLALALGRGLNAVALGEQTGQGLGVNPGRVRLAGAAAIMLLCGAATAAAGPIGFIGLMAPHAVRVLTGPDHRWILAHSALLAPALLLTADVVGRVVVRPGELQSGIVTAFIGAPVFIYLLRRRRTADL</sequence>
<evidence type="ECO:0000256" key="3">
    <source>
        <dbReference type="ARBA" id="ARBA00022448"/>
    </source>
</evidence>
<reference evidence="9 10" key="1">
    <citation type="journal article" date="2016" name="Genome Announc.">
        <title>Draft Genome Sequence of Planomonospora sphaerica JCM9374, a Rare Actinomycete.</title>
        <authorList>
            <person name="Dohra H."/>
            <person name="Suzuki T."/>
            <person name="Inoue Y."/>
            <person name="Kodani S."/>
        </authorList>
    </citation>
    <scope>NUCLEOTIDE SEQUENCE [LARGE SCALE GENOMIC DNA]</scope>
    <source>
        <strain evidence="9 10">JCM 9374</strain>
    </source>
</reference>
<keyword evidence="4" id="KW-1003">Cell membrane</keyword>
<evidence type="ECO:0000313" key="9">
    <source>
        <dbReference type="EMBL" id="GAT66958.1"/>
    </source>
</evidence>
<reference evidence="10" key="2">
    <citation type="submission" date="2016-04" db="EMBL/GenBank/DDBJ databases">
        <title>Planomonospora sphaerica JCM9374 whole genome shotgun sequence.</title>
        <authorList>
            <person name="Suzuki T."/>
            <person name="Dohra H."/>
            <person name="Kodani S."/>
        </authorList>
    </citation>
    <scope>NUCLEOTIDE SEQUENCE [LARGE SCALE GENOMIC DNA]</scope>
    <source>
        <strain evidence="10">JCM 9374</strain>
    </source>
</reference>
<feature type="transmembrane region" description="Helical" evidence="8">
    <location>
        <begin position="232"/>
        <end position="261"/>
    </location>
</feature>
<dbReference type="GO" id="GO:0022857">
    <property type="term" value="F:transmembrane transporter activity"/>
    <property type="evidence" value="ECO:0007669"/>
    <property type="project" value="InterPro"/>
</dbReference>
<dbReference type="PANTHER" id="PTHR30472:SF1">
    <property type="entry name" value="FE(3+) DICITRATE TRANSPORT SYSTEM PERMEASE PROTEIN FECC-RELATED"/>
    <property type="match status" value="1"/>
</dbReference>
<keyword evidence="7 8" id="KW-0472">Membrane</keyword>
<dbReference type="AlphaFoldDB" id="A0A171CMY4"/>
<feature type="transmembrane region" description="Helical" evidence="8">
    <location>
        <begin position="88"/>
        <end position="107"/>
    </location>
</feature>
<dbReference type="CDD" id="cd06550">
    <property type="entry name" value="TM_ABC_iron-siderophores_like"/>
    <property type="match status" value="1"/>
</dbReference>
<dbReference type="RefSeq" id="WP_068897017.1">
    <property type="nucleotide sequence ID" value="NZ_BDCX01000005.1"/>
</dbReference>
<evidence type="ECO:0000256" key="8">
    <source>
        <dbReference type="SAM" id="Phobius"/>
    </source>
</evidence>
<gene>
    <name evidence="9" type="ORF">PS9374_02610</name>
</gene>
<evidence type="ECO:0000256" key="4">
    <source>
        <dbReference type="ARBA" id="ARBA00022475"/>
    </source>
</evidence>
<comment type="subcellular location">
    <subcellularLocation>
        <location evidence="1">Cell membrane</location>
        <topology evidence="1">Multi-pass membrane protein</topology>
    </subcellularLocation>
</comment>
<dbReference type="Pfam" id="PF01032">
    <property type="entry name" value="FecCD"/>
    <property type="match status" value="1"/>
</dbReference>
<dbReference type="EMBL" id="BDCX01000005">
    <property type="protein sequence ID" value="GAT66958.1"/>
    <property type="molecule type" value="Genomic_DNA"/>
</dbReference>
<feature type="transmembrane region" description="Helical" evidence="8">
    <location>
        <begin position="144"/>
        <end position="165"/>
    </location>
</feature>
<dbReference type="FunFam" id="1.10.3470.10:FF:000001">
    <property type="entry name" value="Vitamin B12 ABC transporter permease BtuC"/>
    <property type="match status" value="1"/>
</dbReference>
<accession>A0A171CMY4</accession>
<organism evidence="9 10">
    <name type="scientific">Planomonospora sphaerica</name>
    <dbReference type="NCBI Taxonomy" id="161355"/>
    <lineage>
        <taxon>Bacteria</taxon>
        <taxon>Bacillati</taxon>
        <taxon>Actinomycetota</taxon>
        <taxon>Actinomycetes</taxon>
        <taxon>Streptosporangiales</taxon>
        <taxon>Streptosporangiaceae</taxon>
        <taxon>Planomonospora</taxon>
    </lineage>
</organism>
<protein>
    <submittedName>
        <fullName evidence="9">Iron ABC transporter permease</fullName>
    </submittedName>
</protein>
<keyword evidence="6 8" id="KW-1133">Transmembrane helix</keyword>
<feature type="transmembrane region" description="Helical" evidence="8">
    <location>
        <begin position="113"/>
        <end position="132"/>
    </location>
</feature>
<evidence type="ECO:0000256" key="2">
    <source>
        <dbReference type="ARBA" id="ARBA00007935"/>
    </source>
</evidence>
<comment type="caution">
    <text evidence="9">The sequence shown here is derived from an EMBL/GenBank/DDBJ whole genome shotgun (WGS) entry which is preliminary data.</text>
</comment>
<feature type="transmembrane region" description="Helical" evidence="8">
    <location>
        <begin position="58"/>
        <end position="76"/>
    </location>
</feature>
<keyword evidence="10" id="KW-1185">Reference proteome</keyword>